<evidence type="ECO:0000256" key="2">
    <source>
        <dbReference type="ARBA" id="ARBA00023319"/>
    </source>
</evidence>
<dbReference type="InterPro" id="IPR013783">
    <property type="entry name" value="Ig-like_fold"/>
</dbReference>
<protein>
    <submittedName>
        <fullName evidence="4">TVC1 protein</fullName>
    </submittedName>
</protein>
<dbReference type="InterPro" id="IPR003599">
    <property type="entry name" value="Ig_sub"/>
</dbReference>
<organism evidence="4 5">
    <name type="scientific">Polypterus senegalus</name>
    <name type="common">Senegal bichir</name>
    <dbReference type="NCBI Taxonomy" id="55291"/>
    <lineage>
        <taxon>Eukaryota</taxon>
        <taxon>Metazoa</taxon>
        <taxon>Chordata</taxon>
        <taxon>Craniata</taxon>
        <taxon>Vertebrata</taxon>
        <taxon>Euteleostomi</taxon>
        <taxon>Actinopterygii</taxon>
        <taxon>Polypteriformes</taxon>
        <taxon>Polypteridae</taxon>
        <taxon>Polypterus</taxon>
    </lineage>
</organism>
<reference evidence="4 5" key="1">
    <citation type="journal article" date="2021" name="Cell">
        <title>Tracing the genetic footprints of vertebrate landing in non-teleost ray-finned fishes.</title>
        <authorList>
            <person name="Bi X."/>
            <person name="Wang K."/>
            <person name="Yang L."/>
            <person name="Pan H."/>
            <person name="Jiang H."/>
            <person name="Wei Q."/>
            <person name="Fang M."/>
            <person name="Yu H."/>
            <person name="Zhu C."/>
            <person name="Cai Y."/>
            <person name="He Y."/>
            <person name="Gan X."/>
            <person name="Zeng H."/>
            <person name="Yu D."/>
            <person name="Zhu Y."/>
            <person name="Jiang H."/>
            <person name="Qiu Q."/>
            <person name="Yang H."/>
            <person name="Zhang Y.E."/>
            <person name="Wang W."/>
            <person name="Zhu M."/>
            <person name="He S."/>
            <person name="Zhang G."/>
        </authorList>
    </citation>
    <scope>NUCLEOTIDE SEQUENCE [LARGE SCALE GENOMIC DNA]</scope>
    <source>
        <strain evidence="4">Bchr_013</strain>
    </source>
</reference>
<proteinExistence type="predicted"/>
<evidence type="ECO:0000313" key="5">
    <source>
        <dbReference type="Proteomes" id="UP000886611"/>
    </source>
</evidence>
<keyword evidence="2" id="KW-0393">Immunoglobulin domain</keyword>
<dbReference type="InterPro" id="IPR036179">
    <property type="entry name" value="Ig-like_dom_sf"/>
</dbReference>
<keyword evidence="5" id="KW-1185">Reference proteome</keyword>
<dbReference type="Gene3D" id="2.60.40.10">
    <property type="entry name" value="Immunoglobulins"/>
    <property type="match status" value="1"/>
</dbReference>
<dbReference type="PANTHER" id="PTHR19256">
    <property type="entry name" value="T-CELL RECEPTOR GAMMA CHAIN"/>
    <property type="match status" value="1"/>
</dbReference>
<feature type="non-terminal residue" evidence="4">
    <location>
        <position position="1"/>
    </location>
</feature>
<comment type="caution">
    <text evidence="4">The sequence shown here is derived from an EMBL/GenBank/DDBJ whole genome shotgun (WGS) entry which is preliminary data.</text>
</comment>
<dbReference type="CDD" id="cd00099">
    <property type="entry name" value="IgV"/>
    <property type="match status" value="1"/>
</dbReference>
<feature type="non-terminal residue" evidence="4">
    <location>
        <position position="175"/>
    </location>
</feature>
<dbReference type="Proteomes" id="UP000886611">
    <property type="component" value="Unassembled WGS sequence"/>
</dbReference>
<dbReference type="Pfam" id="PF07686">
    <property type="entry name" value="V-set"/>
    <property type="match status" value="1"/>
</dbReference>
<dbReference type="InterPro" id="IPR013106">
    <property type="entry name" value="Ig_V-set"/>
</dbReference>
<dbReference type="EMBL" id="JAATIS010007298">
    <property type="protein sequence ID" value="KAG2458527.1"/>
    <property type="molecule type" value="Genomic_DNA"/>
</dbReference>
<gene>
    <name evidence="4" type="primary">Tvc1_0</name>
    <name evidence="4" type="ORF">GTO96_0018559</name>
</gene>
<evidence type="ECO:0000313" key="4">
    <source>
        <dbReference type="EMBL" id="KAG2458527.1"/>
    </source>
</evidence>
<dbReference type="SMART" id="SM00409">
    <property type="entry name" value="IG"/>
    <property type="match status" value="1"/>
</dbReference>
<sequence length="175" mass="19221">MIPLARLLRLPLVARGVQAVLSLSAALIRQRTMKQTTLGPSSILGALIFMASLKLCTAHGEDGRALALTVTQDKLSVTKGLGKTVRIRCTTDGNPIHWYRQKDNGALERMLYVNSGTTSYDSADYQNFRAEDKGLTLHKDSAETDDEATYYCAAWDTHGDRDRGDTCTKTTPTPE</sequence>
<keyword evidence="1" id="KW-0675">Receptor</keyword>
<accession>A0A8X7WYA6</accession>
<dbReference type="InterPro" id="IPR051117">
    <property type="entry name" value="TRG_var/const_region"/>
</dbReference>
<dbReference type="SUPFAM" id="SSF48726">
    <property type="entry name" value="Immunoglobulin"/>
    <property type="match status" value="1"/>
</dbReference>
<name>A0A8X7WYA6_POLSE</name>
<dbReference type="AlphaFoldDB" id="A0A8X7WYA6"/>
<feature type="domain" description="Immunoglobulin" evidence="3">
    <location>
        <begin position="74"/>
        <end position="171"/>
    </location>
</feature>
<dbReference type="PANTHER" id="PTHR19256:SF44">
    <property type="entry name" value="T CELL RECEPTOR GAMMA VARIABLE 9"/>
    <property type="match status" value="1"/>
</dbReference>
<evidence type="ECO:0000256" key="1">
    <source>
        <dbReference type="ARBA" id="ARBA00023170"/>
    </source>
</evidence>
<evidence type="ECO:0000259" key="3">
    <source>
        <dbReference type="SMART" id="SM00409"/>
    </source>
</evidence>